<dbReference type="EMBL" id="CACRUT010000028">
    <property type="protein sequence ID" value="VYU62317.1"/>
    <property type="molecule type" value="Genomic_DNA"/>
</dbReference>
<evidence type="ECO:0000259" key="2">
    <source>
        <dbReference type="Pfam" id="PF20469"/>
    </source>
</evidence>
<organism evidence="3">
    <name type="scientific">Paraprevotella clara</name>
    <dbReference type="NCBI Taxonomy" id="454154"/>
    <lineage>
        <taxon>Bacteria</taxon>
        <taxon>Pseudomonadati</taxon>
        <taxon>Bacteroidota</taxon>
        <taxon>Bacteroidia</taxon>
        <taxon>Bacteroidales</taxon>
        <taxon>Prevotellaceae</taxon>
        <taxon>Paraprevotella</taxon>
    </lineage>
</organism>
<protein>
    <submittedName>
        <fullName evidence="3">Putative DNA double-strand break repair Rad50 ATPase</fullName>
    </submittedName>
</protein>
<evidence type="ECO:0000259" key="1">
    <source>
        <dbReference type="Pfam" id="PF13175"/>
    </source>
</evidence>
<dbReference type="SUPFAM" id="SSF52540">
    <property type="entry name" value="P-loop containing nucleoside triphosphate hydrolases"/>
    <property type="match status" value="1"/>
</dbReference>
<sequence>MIERVIIKNFKGIKEADISFNDKINIIVGNNGIGKSTLIEAMALALGYGINQLEITQYLFHASTWKEFDDSKVLPEIIIELYFNKALSAEYSGKNNSLTLLTSGIRLRIACDNAYLSLFQEQKEQYRHIPCEFYIIDRHWFSGDTVKQLLVPFNPWIIDSSSSTFNNKANQLATRLISHKLSDTERVQVKGCLRTLREHFEGDNKVNEINTSLNDKIKDVSPDFKLTVDLTTKTAWNTILCPVLKEIPFSQIGLGDQCIVNTLLSLDSSNKIERKEKLLIVEEPESHLSHTKMYELLNCLGNFEGQMFITTHSSYVANKLSLSNLLVLGNEEGKIRNQKITDLADYNFFARVPNYPTLRIALCKKAILVEGPTDEMVLLYHFMKEYQCHPFAMDIELISIGGVVFKHFAQLGATLNKQIAIITDNDSLSFDDLIKKRGVDQGNNIKLFSENDSSLHTLEPAFVHANAGNIQKLSLLIRGKVQVGETEKQLSDYMEKHKTEWAQKLLEADAYDYDVPQYVKDAVNWLTNG</sequence>
<name>A0A6N3GC81_9BACT</name>
<dbReference type="RefSeq" id="WP_412443125.1">
    <property type="nucleotide sequence ID" value="NZ_CACRUT010000028.1"/>
</dbReference>
<dbReference type="InterPro" id="IPR051396">
    <property type="entry name" value="Bact_Antivir_Def_Nuclease"/>
</dbReference>
<dbReference type="PANTHER" id="PTHR43581:SF4">
    <property type="entry name" value="ATP_GTP PHOSPHATASE"/>
    <property type="match status" value="1"/>
</dbReference>
<feature type="domain" description="Endonuclease GajA/Old nuclease/RecF-like AAA" evidence="1">
    <location>
        <begin position="1"/>
        <end position="317"/>
    </location>
</feature>
<feature type="domain" description="OLD protein-like TOPRIM" evidence="2">
    <location>
        <begin position="363"/>
        <end position="426"/>
    </location>
</feature>
<evidence type="ECO:0000313" key="3">
    <source>
        <dbReference type="EMBL" id="VYU62317.1"/>
    </source>
</evidence>
<dbReference type="Pfam" id="PF13175">
    <property type="entry name" value="AAA_15"/>
    <property type="match status" value="1"/>
</dbReference>
<dbReference type="InterPro" id="IPR027417">
    <property type="entry name" value="P-loop_NTPase"/>
</dbReference>
<dbReference type="PANTHER" id="PTHR43581">
    <property type="entry name" value="ATP/GTP PHOSPHATASE"/>
    <property type="match status" value="1"/>
</dbReference>
<dbReference type="Pfam" id="PF20469">
    <property type="entry name" value="OLD-like_TOPRIM"/>
    <property type="match status" value="1"/>
</dbReference>
<dbReference type="CDD" id="cd01026">
    <property type="entry name" value="TOPRIM_OLD"/>
    <property type="match status" value="1"/>
</dbReference>
<dbReference type="AlphaFoldDB" id="A0A6N3GC81"/>
<gene>
    <name evidence="3" type="ORF">PCLFYP37_03355</name>
</gene>
<dbReference type="InterPro" id="IPR041685">
    <property type="entry name" value="AAA_GajA/Old/RecF-like"/>
</dbReference>
<accession>A0A6N3GC81</accession>
<reference evidence="3" key="1">
    <citation type="submission" date="2019-11" db="EMBL/GenBank/DDBJ databases">
        <authorList>
            <person name="Feng L."/>
        </authorList>
    </citation>
    <scope>NUCLEOTIDE SEQUENCE</scope>
    <source>
        <strain evidence="3">PclaraLFYP37</strain>
    </source>
</reference>
<dbReference type="InterPro" id="IPR034139">
    <property type="entry name" value="TOPRIM_OLD"/>
</dbReference>
<proteinExistence type="predicted"/>
<dbReference type="Gene3D" id="3.40.50.300">
    <property type="entry name" value="P-loop containing nucleotide triphosphate hydrolases"/>
    <property type="match status" value="1"/>
</dbReference>